<gene>
    <name evidence="1" type="ORF">TeGR_g11832</name>
</gene>
<evidence type="ECO:0008006" key="3">
    <source>
        <dbReference type="Google" id="ProtNLM"/>
    </source>
</evidence>
<dbReference type="Gene3D" id="2.170.270.10">
    <property type="entry name" value="SET domain"/>
    <property type="match status" value="1"/>
</dbReference>
<protein>
    <recommendedName>
        <fullName evidence="3">SET domain-containing protein</fullName>
    </recommendedName>
</protein>
<comment type="caution">
    <text evidence="1">The sequence shown here is derived from an EMBL/GenBank/DDBJ whole genome shotgun (WGS) entry which is preliminary data.</text>
</comment>
<accession>A0ABQ6NB12</accession>
<feature type="non-terminal residue" evidence="1">
    <location>
        <position position="193"/>
    </location>
</feature>
<dbReference type="InterPro" id="IPR046341">
    <property type="entry name" value="SET_dom_sf"/>
</dbReference>
<sequence length="193" mass="21309">MSILPSRAALDLDGAQQGWSIPTVVKQSTIPGAGVGRYAQEFTKKGTIMCVKKSIKMADVTSLKAVSLDMAVTFESEADLERYIALAHEEGGHSREAVLDLFANFIWSADGKVAWLNHATWSINHGETGEKGLNVWLYEKDGAIVAEAEFDVPAGAELFCQYRRDFDQPPFYLDYCAKNGKKDVRTMVLEVVD</sequence>
<evidence type="ECO:0000313" key="1">
    <source>
        <dbReference type="EMBL" id="GMI51921.1"/>
    </source>
</evidence>
<proteinExistence type="predicted"/>
<reference evidence="1 2" key="1">
    <citation type="journal article" date="2023" name="Commun. Biol.">
        <title>Genome analysis of Parmales, the sister group of diatoms, reveals the evolutionary specialization of diatoms from phago-mixotrophs to photoautotrophs.</title>
        <authorList>
            <person name="Ban H."/>
            <person name="Sato S."/>
            <person name="Yoshikawa S."/>
            <person name="Yamada K."/>
            <person name="Nakamura Y."/>
            <person name="Ichinomiya M."/>
            <person name="Sato N."/>
            <person name="Blanc-Mathieu R."/>
            <person name="Endo H."/>
            <person name="Kuwata A."/>
            <person name="Ogata H."/>
        </authorList>
    </citation>
    <scope>NUCLEOTIDE SEQUENCE [LARGE SCALE GENOMIC DNA]</scope>
</reference>
<dbReference type="Proteomes" id="UP001165060">
    <property type="component" value="Unassembled WGS sequence"/>
</dbReference>
<keyword evidence="2" id="KW-1185">Reference proteome</keyword>
<evidence type="ECO:0000313" key="2">
    <source>
        <dbReference type="Proteomes" id="UP001165060"/>
    </source>
</evidence>
<organism evidence="1 2">
    <name type="scientific">Tetraparma gracilis</name>
    <dbReference type="NCBI Taxonomy" id="2962635"/>
    <lineage>
        <taxon>Eukaryota</taxon>
        <taxon>Sar</taxon>
        <taxon>Stramenopiles</taxon>
        <taxon>Ochrophyta</taxon>
        <taxon>Bolidophyceae</taxon>
        <taxon>Parmales</taxon>
        <taxon>Triparmaceae</taxon>
        <taxon>Tetraparma</taxon>
    </lineage>
</organism>
<name>A0ABQ6NB12_9STRA</name>
<dbReference type="EMBL" id="BRYB01006567">
    <property type="protein sequence ID" value="GMI51921.1"/>
    <property type="molecule type" value="Genomic_DNA"/>
</dbReference>